<dbReference type="STRING" id="3641.A0A061GKQ7"/>
<feature type="domain" description="RWP-RK" evidence="6">
    <location>
        <begin position="433"/>
        <end position="523"/>
    </location>
</feature>
<organism evidence="7 8">
    <name type="scientific">Theobroma cacao</name>
    <name type="common">Cacao</name>
    <name type="synonym">Cocoa</name>
    <dbReference type="NCBI Taxonomy" id="3641"/>
    <lineage>
        <taxon>Eukaryota</taxon>
        <taxon>Viridiplantae</taxon>
        <taxon>Streptophyta</taxon>
        <taxon>Embryophyta</taxon>
        <taxon>Tracheophyta</taxon>
        <taxon>Spermatophyta</taxon>
        <taxon>Magnoliopsida</taxon>
        <taxon>eudicotyledons</taxon>
        <taxon>Gunneridae</taxon>
        <taxon>Pentapetalae</taxon>
        <taxon>rosids</taxon>
        <taxon>malvids</taxon>
        <taxon>Malvales</taxon>
        <taxon>Malvaceae</taxon>
        <taxon>Byttnerioideae</taxon>
        <taxon>Theobroma</taxon>
    </lineage>
</organism>
<gene>
    <name evidence="7" type="ORF">TCM_037355</name>
</gene>
<feature type="compositionally biased region" description="Polar residues" evidence="5">
    <location>
        <begin position="254"/>
        <end position="281"/>
    </location>
</feature>
<keyword evidence="1" id="KW-0805">Transcription regulation</keyword>
<dbReference type="InParanoid" id="A0A061GKQ7"/>
<evidence type="ECO:0000313" key="8">
    <source>
        <dbReference type="Proteomes" id="UP000026915"/>
    </source>
</evidence>
<evidence type="ECO:0000256" key="2">
    <source>
        <dbReference type="ARBA" id="ARBA00023125"/>
    </source>
</evidence>
<dbReference type="HOGENOM" id="CLU_038433_0_0_1"/>
<evidence type="ECO:0000256" key="3">
    <source>
        <dbReference type="ARBA" id="ARBA00023163"/>
    </source>
</evidence>
<dbReference type="GO" id="GO:0003677">
    <property type="term" value="F:DNA binding"/>
    <property type="evidence" value="ECO:0007669"/>
    <property type="project" value="UniProtKB-KW"/>
</dbReference>
<dbReference type="AlphaFoldDB" id="A0A061GKQ7"/>
<feature type="region of interest" description="Disordered" evidence="5">
    <location>
        <begin position="160"/>
        <end position="179"/>
    </location>
</feature>
<dbReference type="Proteomes" id="UP000026915">
    <property type="component" value="Chromosome 9"/>
</dbReference>
<protein>
    <recommendedName>
        <fullName evidence="6">RWP-RK domain-containing protein</fullName>
    </recommendedName>
</protein>
<evidence type="ECO:0000313" key="7">
    <source>
        <dbReference type="EMBL" id="EOY29998.1"/>
    </source>
</evidence>
<sequence length="543" mass="61101">MADPNANDPDDDPHYVPLVDDALNFMNNMEPLLPDDDMNIFTGNMNHPFMDDTRNDFLNNINPSLFGNSSLHNSDARNLRVNSQSNPSMNNLSTTTQIQQNFENEDLNNPHVPTRVNSTVQEPSQHPFIPQAGEKRKQPIKVNHLEELFGIFTHKKDNSNAGCSGSGPSKIHGNTSNQGETNLVNESLNSPSIPTQQDLLPVREPVLRPSSIPPFTEREAINRLRIATNWEGMRNEPDLETSQADMLNESNLRNSQANKDNESNLENSQAASFAEMNSQKETSLETERLDKNKGKLSVTPSRTSPSDCSGCDMLREITHRKGPLVKKLQLHGKLLRGRLFHALGDVLDEDTTVVSDAENIDFYDKGYKDVEKFLSQYFIKQEQEGWNMYDDPRADFFKVLCFRPGGIQTSEATNTNISQVGQAAATGSHEATNPNNSGRRSINLKEQRKRIKMLGRDDLTPYYGLPRREAARRLNVSETILHKIHGEVTGHTGGWPFRQISARKRKIAELTAIVDSTKNPAARNRAINEIQKLEKEIAAYYDR</sequence>
<feature type="region of interest" description="Disordered" evidence="5">
    <location>
        <begin position="254"/>
        <end position="308"/>
    </location>
</feature>
<name>A0A061GKQ7_THECC</name>
<keyword evidence="2" id="KW-0238">DNA-binding</keyword>
<evidence type="ECO:0000256" key="5">
    <source>
        <dbReference type="SAM" id="MobiDB-lite"/>
    </source>
</evidence>
<dbReference type="Gramene" id="EOY29998">
    <property type="protein sequence ID" value="EOY29998"/>
    <property type="gene ID" value="TCM_037355"/>
</dbReference>
<proteinExistence type="predicted"/>
<evidence type="ECO:0000256" key="1">
    <source>
        <dbReference type="ARBA" id="ARBA00023015"/>
    </source>
</evidence>
<keyword evidence="8" id="KW-1185">Reference proteome</keyword>
<feature type="compositionally biased region" description="Polar residues" evidence="5">
    <location>
        <begin position="298"/>
        <end position="307"/>
    </location>
</feature>
<dbReference type="PROSITE" id="PS51519">
    <property type="entry name" value="RWP_RK"/>
    <property type="match status" value="1"/>
</dbReference>
<evidence type="ECO:0000256" key="4">
    <source>
        <dbReference type="ARBA" id="ARBA00023242"/>
    </source>
</evidence>
<accession>A0A061GKQ7</accession>
<dbReference type="eggNOG" id="ENOG502S030">
    <property type="taxonomic scope" value="Eukaryota"/>
</dbReference>
<dbReference type="InterPro" id="IPR003035">
    <property type="entry name" value="RWP-RK_dom"/>
</dbReference>
<dbReference type="EMBL" id="CM001887">
    <property type="protein sequence ID" value="EOY29998.1"/>
    <property type="molecule type" value="Genomic_DNA"/>
</dbReference>
<keyword evidence="4" id="KW-0539">Nucleus</keyword>
<evidence type="ECO:0000259" key="6">
    <source>
        <dbReference type="PROSITE" id="PS51519"/>
    </source>
</evidence>
<reference evidence="7 8" key="1">
    <citation type="journal article" date="2013" name="Genome Biol.">
        <title>The genome sequence of the most widely cultivated cacao type and its use to identify candidate genes regulating pod color.</title>
        <authorList>
            <person name="Motamayor J.C."/>
            <person name="Mockaitis K."/>
            <person name="Schmutz J."/>
            <person name="Haiminen N."/>
            <person name="Iii D.L."/>
            <person name="Cornejo O."/>
            <person name="Findley S.D."/>
            <person name="Zheng P."/>
            <person name="Utro F."/>
            <person name="Royaert S."/>
            <person name="Saski C."/>
            <person name="Jenkins J."/>
            <person name="Podicheti R."/>
            <person name="Zhao M."/>
            <person name="Scheffler B.E."/>
            <person name="Stack J.C."/>
            <person name="Feltus F.A."/>
            <person name="Mustiga G.M."/>
            <person name="Amores F."/>
            <person name="Phillips W."/>
            <person name="Marelli J.P."/>
            <person name="May G.D."/>
            <person name="Shapiro H."/>
            <person name="Ma J."/>
            <person name="Bustamante C.D."/>
            <person name="Schnell R.J."/>
            <person name="Main D."/>
            <person name="Gilbert D."/>
            <person name="Parida L."/>
            <person name="Kuhn D.N."/>
        </authorList>
    </citation>
    <scope>NUCLEOTIDE SEQUENCE [LARGE SCALE GENOMIC DNA]</scope>
    <source>
        <strain evidence="8">cv. Matina 1-6</strain>
    </source>
</reference>
<keyword evidence="3" id="KW-0804">Transcription</keyword>
<feature type="compositionally biased region" description="Basic and acidic residues" evidence="5">
    <location>
        <begin position="282"/>
        <end position="293"/>
    </location>
</feature>